<dbReference type="Gene3D" id="6.10.340.10">
    <property type="match status" value="1"/>
</dbReference>
<evidence type="ECO:0000256" key="2">
    <source>
        <dbReference type="ARBA" id="ARBA00004651"/>
    </source>
</evidence>
<evidence type="ECO:0000313" key="14">
    <source>
        <dbReference type="EMBL" id="QNU68647.1"/>
    </source>
</evidence>
<comment type="catalytic activity">
    <reaction evidence="1">
        <text>ATP + protein L-histidine = ADP + protein N-phospho-L-histidine.</text>
        <dbReference type="EC" id="2.7.13.3"/>
    </reaction>
</comment>
<dbReference type="GO" id="GO:0000155">
    <property type="term" value="F:phosphorelay sensor kinase activity"/>
    <property type="evidence" value="ECO:0007669"/>
    <property type="project" value="InterPro"/>
</dbReference>
<dbReference type="SUPFAM" id="SSF47384">
    <property type="entry name" value="Homodimeric domain of signal transducing histidine kinase"/>
    <property type="match status" value="1"/>
</dbReference>
<dbReference type="InterPro" id="IPR003594">
    <property type="entry name" value="HATPase_dom"/>
</dbReference>
<keyword evidence="10" id="KW-0067">ATP-binding</keyword>
<reference evidence="14 15" key="1">
    <citation type="submission" date="2020-09" db="EMBL/GenBank/DDBJ databases">
        <title>Characterization and genome sequencing of Ruminiclostridium sp. nov. MA18.</title>
        <authorList>
            <person name="Rettenmaier R."/>
            <person name="Kowollik M.-L."/>
            <person name="Liebl W."/>
            <person name="Zverlov V."/>
        </authorList>
    </citation>
    <scope>NUCLEOTIDE SEQUENCE [LARGE SCALE GENOMIC DNA]</scope>
    <source>
        <strain evidence="14 15">MA18</strain>
    </source>
</reference>
<dbReference type="SMART" id="SM00387">
    <property type="entry name" value="HATPase_c"/>
    <property type="match status" value="1"/>
</dbReference>
<gene>
    <name evidence="14" type="ORF">EHE19_009730</name>
</gene>
<dbReference type="EMBL" id="CP061336">
    <property type="protein sequence ID" value="QNU68647.1"/>
    <property type="molecule type" value="Genomic_DNA"/>
</dbReference>
<dbReference type="InterPro" id="IPR036890">
    <property type="entry name" value="HATPase_C_sf"/>
</dbReference>
<dbReference type="EC" id="2.7.13.3" evidence="3"/>
<dbReference type="PRINTS" id="PR00344">
    <property type="entry name" value="BCTRLSENSOR"/>
</dbReference>
<keyword evidence="5" id="KW-0597">Phosphoprotein</keyword>
<keyword evidence="7" id="KW-0812">Transmembrane</keyword>
<dbReference type="AlphaFoldDB" id="A0A4U7JKG4"/>
<evidence type="ECO:0000256" key="8">
    <source>
        <dbReference type="ARBA" id="ARBA00022741"/>
    </source>
</evidence>
<keyword evidence="12" id="KW-0902">Two-component regulatory system</keyword>
<dbReference type="PROSITE" id="PS50885">
    <property type="entry name" value="HAMP"/>
    <property type="match status" value="1"/>
</dbReference>
<dbReference type="InterPro" id="IPR005467">
    <property type="entry name" value="His_kinase_dom"/>
</dbReference>
<dbReference type="Gene3D" id="3.30.565.10">
    <property type="entry name" value="Histidine kinase-like ATPase, C-terminal domain"/>
    <property type="match status" value="1"/>
</dbReference>
<dbReference type="RefSeq" id="WP_137696123.1">
    <property type="nucleotide sequence ID" value="NZ_CP061336.1"/>
</dbReference>
<keyword evidence="6" id="KW-0808">Transferase</keyword>
<evidence type="ECO:0000256" key="10">
    <source>
        <dbReference type="ARBA" id="ARBA00022840"/>
    </source>
</evidence>
<keyword evidence="8" id="KW-0547">Nucleotide-binding</keyword>
<evidence type="ECO:0000256" key="13">
    <source>
        <dbReference type="ARBA" id="ARBA00023136"/>
    </source>
</evidence>
<dbReference type="InterPro" id="IPR003661">
    <property type="entry name" value="HisK_dim/P_dom"/>
</dbReference>
<keyword evidence="15" id="KW-1185">Reference proteome</keyword>
<evidence type="ECO:0000256" key="5">
    <source>
        <dbReference type="ARBA" id="ARBA00022553"/>
    </source>
</evidence>
<dbReference type="SUPFAM" id="SSF55874">
    <property type="entry name" value="ATPase domain of HSP90 chaperone/DNA topoisomerase II/histidine kinase"/>
    <property type="match status" value="1"/>
</dbReference>
<dbReference type="InterPro" id="IPR004358">
    <property type="entry name" value="Sig_transdc_His_kin-like_C"/>
</dbReference>
<dbReference type="SUPFAM" id="SSF158472">
    <property type="entry name" value="HAMP domain-like"/>
    <property type="match status" value="1"/>
</dbReference>
<organism evidence="14 15">
    <name type="scientific">Ruminiclostridium herbifermentans</name>
    <dbReference type="NCBI Taxonomy" id="2488810"/>
    <lineage>
        <taxon>Bacteria</taxon>
        <taxon>Bacillati</taxon>
        <taxon>Bacillota</taxon>
        <taxon>Clostridia</taxon>
        <taxon>Eubacteriales</taxon>
        <taxon>Oscillospiraceae</taxon>
        <taxon>Ruminiclostridium</taxon>
    </lineage>
</organism>
<dbReference type="Gene3D" id="1.10.287.130">
    <property type="match status" value="1"/>
</dbReference>
<dbReference type="Proteomes" id="UP000306409">
    <property type="component" value="Chromosome"/>
</dbReference>
<comment type="subcellular location">
    <subcellularLocation>
        <location evidence="2">Cell membrane</location>
        <topology evidence="2">Multi-pass membrane protein</topology>
    </subcellularLocation>
</comment>
<evidence type="ECO:0000256" key="1">
    <source>
        <dbReference type="ARBA" id="ARBA00000085"/>
    </source>
</evidence>
<dbReference type="InterPro" id="IPR036097">
    <property type="entry name" value="HisK_dim/P_sf"/>
</dbReference>
<keyword evidence="11" id="KW-1133">Transmembrane helix</keyword>
<dbReference type="Pfam" id="PF00672">
    <property type="entry name" value="HAMP"/>
    <property type="match status" value="1"/>
</dbReference>
<name>A0A4U7JKG4_9FIRM</name>
<proteinExistence type="predicted"/>
<evidence type="ECO:0000256" key="9">
    <source>
        <dbReference type="ARBA" id="ARBA00022777"/>
    </source>
</evidence>
<dbReference type="PANTHER" id="PTHR45528:SF1">
    <property type="entry name" value="SENSOR HISTIDINE KINASE CPXA"/>
    <property type="match status" value="1"/>
</dbReference>
<evidence type="ECO:0000256" key="12">
    <source>
        <dbReference type="ARBA" id="ARBA00023012"/>
    </source>
</evidence>
<dbReference type="Pfam" id="PF02518">
    <property type="entry name" value="HATPase_c"/>
    <property type="match status" value="1"/>
</dbReference>
<dbReference type="GO" id="GO:0005886">
    <property type="term" value="C:plasma membrane"/>
    <property type="evidence" value="ECO:0007669"/>
    <property type="project" value="UniProtKB-SubCell"/>
</dbReference>
<keyword evidence="4" id="KW-1003">Cell membrane</keyword>
<evidence type="ECO:0000256" key="7">
    <source>
        <dbReference type="ARBA" id="ARBA00022692"/>
    </source>
</evidence>
<dbReference type="FunFam" id="3.30.565.10:FF:000006">
    <property type="entry name" value="Sensor histidine kinase WalK"/>
    <property type="match status" value="1"/>
</dbReference>
<dbReference type="Pfam" id="PF00512">
    <property type="entry name" value="HisKA"/>
    <property type="match status" value="1"/>
</dbReference>
<protein>
    <recommendedName>
        <fullName evidence="3">histidine kinase</fullName>
        <ecNumber evidence="3">2.7.13.3</ecNumber>
    </recommendedName>
</protein>
<dbReference type="PROSITE" id="PS50109">
    <property type="entry name" value="HIS_KIN"/>
    <property type="match status" value="1"/>
</dbReference>
<dbReference type="CDD" id="cd00075">
    <property type="entry name" value="HATPase"/>
    <property type="match status" value="1"/>
</dbReference>
<dbReference type="CDD" id="cd00082">
    <property type="entry name" value="HisKA"/>
    <property type="match status" value="1"/>
</dbReference>
<dbReference type="SMART" id="SM00304">
    <property type="entry name" value="HAMP"/>
    <property type="match status" value="1"/>
</dbReference>
<evidence type="ECO:0000256" key="11">
    <source>
        <dbReference type="ARBA" id="ARBA00022989"/>
    </source>
</evidence>
<evidence type="ECO:0000313" key="15">
    <source>
        <dbReference type="Proteomes" id="UP000306409"/>
    </source>
</evidence>
<keyword evidence="13" id="KW-0472">Membrane</keyword>
<sequence>MKYSLKAKLSLSYIFVALISVFLISILSNIFFDKQFTEYVQKNQEQKNKEIISALSKQYQNFGKWNTDMLESIGVSALENGIIIKISDISGKIIWDAKVHNNGMCQRIIEHMSQNMSSHYPDMKGEYVEKPYFIYNNSEKVGVVEIGSYGPFYLSDNDLAFINTLNKMLISVGIVSLLFALIIGTIMAKRLSSPISRVITTAKNISKGCYSDRILEKSSTSEINQLTDTINNLADALERQENLRKRLTGDVAHELRTPLATLQGHLEAMIDGIWKPERDRLVSCHDEIVRINNMVGDLERLAKYESENLILDKSNFNITETVQHIINNFESEYANKGINIELIAEDEYINADKDKLCQVIINLLANALKYTHEGGNVEVIIKGDENITQISVKDNGTGISEEDLPYIFERFYRADKSRNRMSGGSGIGLTIAKAIVEAHKGKIEVISKIESGTEFIVSLPKK</sequence>
<evidence type="ECO:0000256" key="4">
    <source>
        <dbReference type="ARBA" id="ARBA00022475"/>
    </source>
</evidence>
<accession>A0A4U7JKG4</accession>
<evidence type="ECO:0000256" key="6">
    <source>
        <dbReference type="ARBA" id="ARBA00022679"/>
    </source>
</evidence>
<dbReference type="OrthoDB" id="9762826at2"/>
<keyword evidence="9" id="KW-0418">Kinase</keyword>
<dbReference type="KEGG" id="rher:EHE19_009730"/>
<dbReference type="InterPro" id="IPR003660">
    <property type="entry name" value="HAMP_dom"/>
</dbReference>
<dbReference type="PANTHER" id="PTHR45528">
    <property type="entry name" value="SENSOR HISTIDINE KINASE CPXA"/>
    <property type="match status" value="1"/>
</dbReference>
<dbReference type="InterPro" id="IPR050398">
    <property type="entry name" value="HssS/ArlS-like"/>
</dbReference>
<evidence type="ECO:0000256" key="3">
    <source>
        <dbReference type="ARBA" id="ARBA00012438"/>
    </source>
</evidence>
<dbReference type="GO" id="GO:0005524">
    <property type="term" value="F:ATP binding"/>
    <property type="evidence" value="ECO:0007669"/>
    <property type="project" value="UniProtKB-KW"/>
</dbReference>
<dbReference type="SMART" id="SM00388">
    <property type="entry name" value="HisKA"/>
    <property type="match status" value="1"/>
</dbReference>